<feature type="non-terminal residue" evidence="1">
    <location>
        <position position="1"/>
    </location>
</feature>
<dbReference type="EMBL" id="FCOR01000028">
    <property type="protein sequence ID" value="CVK17235.1"/>
    <property type="molecule type" value="Genomic_DNA"/>
</dbReference>
<dbReference type="Proteomes" id="UP000182761">
    <property type="component" value="Unassembled WGS sequence"/>
</dbReference>
<sequence length="95" mass="10966">EINMSANKTIHSDILISIDEVLSIYGTKAPFLLVDLTHQQNTPWSNAYVFGKKHIQIEKQVIIDYYKNFICFSNRLAKEIASDDFKKVMIELSKT</sequence>
<reference evidence="1 2" key="1">
    <citation type="submission" date="2016-01" db="EMBL/GenBank/DDBJ databases">
        <authorList>
            <person name="McClelland M."/>
            <person name="Jain A."/>
            <person name="Saraogi P."/>
            <person name="Mendelson R."/>
            <person name="Westerman R."/>
            <person name="SanMiguel P."/>
            <person name="Csonka L."/>
        </authorList>
    </citation>
    <scope>NUCLEOTIDE SEQUENCE [LARGE SCALE GENOMIC DNA]</scope>
    <source>
        <strain evidence="1 2">R-53146</strain>
    </source>
</reference>
<evidence type="ECO:0000313" key="1">
    <source>
        <dbReference type="EMBL" id="CVK17235.1"/>
    </source>
</evidence>
<dbReference type="AlphaFoldDB" id="A0A0X8XZM6"/>
<gene>
    <name evidence="1" type="ORF">Ga0061079_1284</name>
</gene>
<keyword evidence="2" id="KW-1185">Reference proteome</keyword>
<dbReference type="RefSeq" id="WP_394331996.1">
    <property type="nucleotide sequence ID" value="NZ_FCOR01000028.1"/>
</dbReference>
<accession>A0A0X8XZM6</accession>
<protein>
    <submittedName>
        <fullName evidence="1">Uncharacterized protein</fullName>
    </submittedName>
</protein>
<proteinExistence type="predicted"/>
<evidence type="ECO:0000313" key="2">
    <source>
        <dbReference type="Proteomes" id="UP000182761"/>
    </source>
</evidence>
<name>A0A0X8XZM6_9FLAO</name>
<organism evidence="1 2">
    <name type="scientific">Apibacter mensalis</name>
    <dbReference type="NCBI Taxonomy" id="1586267"/>
    <lineage>
        <taxon>Bacteria</taxon>
        <taxon>Pseudomonadati</taxon>
        <taxon>Bacteroidota</taxon>
        <taxon>Flavobacteriia</taxon>
        <taxon>Flavobacteriales</taxon>
        <taxon>Weeksellaceae</taxon>
        <taxon>Apibacter</taxon>
    </lineage>
</organism>